<dbReference type="KEGG" id="moc:BB934_26265"/>
<accession>A0A1B2EMW4</accession>
<protein>
    <submittedName>
        <fullName evidence="1">Uncharacterized protein</fullName>
    </submittedName>
</protein>
<dbReference type="RefSeq" id="WP_099512352.1">
    <property type="nucleotide sequence ID" value="NZ_CP016616.1"/>
</dbReference>
<name>A0A1B2EMW4_9HYPH</name>
<dbReference type="AlphaFoldDB" id="A0A1B2EMW4"/>
<gene>
    <name evidence="1" type="ORF">BB934_26265</name>
</gene>
<dbReference type="OrthoDB" id="8421706at2"/>
<dbReference type="EMBL" id="CP016616">
    <property type="protein sequence ID" value="ANY81289.1"/>
    <property type="molecule type" value="Genomic_DNA"/>
</dbReference>
<organism evidence="1">
    <name type="scientific">Microvirga ossetica</name>
    <dbReference type="NCBI Taxonomy" id="1882682"/>
    <lineage>
        <taxon>Bacteria</taxon>
        <taxon>Pseudomonadati</taxon>
        <taxon>Pseudomonadota</taxon>
        <taxon>Alphaproteobacteria</taxon>
        <taxon>Hyphomicrobiales</taxon>
        <taxon>Methylobacteriaceae</taxon>
        <taxon>Microvirga</taxon>
    </lineage>
</organism>
<proteinExistence type="predicted"/>
<evidence type="ECO:0000313" key="1">
    <source>
        <dbReference type="EMBL" id="ANY81289.1"/>
    </source>
</evidence>
<sequence length="115" mass="12699">MTIIEAEPIACTLTPGEYKGRVDWIEALARQSLRSARREGLSLHLTYGPEAADAVRELVRKEQTCCAFLRFEMREDATGVHLSVTAPERAREAADLLFAHFVPELATPSTSSPSL</sequence>
<reference evidence="1" key="1">
    <citation type="submission" date="2016-07" db="EMBL/GenBank/DDBJ databases">
        <title>Microvirga ossetica sp. nov. a new species of rhizobia isolated from root nodules of the legume species Vicia alpestris Steven originated from North Ossetia region in the Caucasus.</title>
        <authorList>
            <person name="Safronova V.I."/>
            <person name="Kuznetsova I.G."/>
            <person name="Sazanova A.L."/>
            <person name="Belimov A."/>
            <person name="Andronov E."/>
            <person name="Osledkin Y.S."/>
            <person name="Onishchuk O.P."/>
            <person name="Kurchak O.N."/>
            <person name="Shaposhnikov A.I."/>
            <person name="Willems A."/>
            <person name="Tikhonovich I.A."/>
        </authorList>
    </citation>
    <scope>NUCLEOTIDE SEQUENCE [LARGE SCALE GENOMIC DNA]</scope>
    <source>
        <strain evidence="1">V5/3M</strain>
    </source>
</reference>